<comment type="caution">
    <text evidence="7">The sequence shown here is derived from an EMBL/GenBank/DDBJ whole genome shotgun (WGS) entry which is preliminary data.</text>
</comment>
<dbReference type="InterPro" id="IPR008952">
    <property type="entry name" value="Tetraspanin_EC2_sf"/>
</dbReference>
<feature type="transmembrane region" description="Helical" evidence="6">
    <location>
        <begin position="70"/>
        <end position="94"/>
    </location>
</feature>
<feature type="transmembrane region" description="Helical" evidence="6">
    <location>
        <begin position="230"/>
        <end position="255"/>
    </location>
</feature>
<dbReference type="PANTHER" id="PTHR19282">
    <property type="entry name" value="TETRASPANIN"/>
    <property type="match status" value="1"/>
</dbReference>
<dbReference type="Proteomes" id="UP001177023">
    <property type="component" value="Unassembled WGS sequence"/>
</dbReference>
<evidence type="ECO:0000256" key="4">
    <source>
        <dbReference type="ARBA" id="ARBA00023136"/>
    </source>
</evidence>
<dbReference type="InterPro" id="IPR018499">
    <property type="entry name" value="Tetraspanin/Peripherin"/>
</dbReference>
<evidence type="ECO:0000256" key="1">
    <source>
        <dbReference type="ARBA" id="ARBA00004141"/>
    </source>
</evidence>
<keyword evidence="2 6" id="KW-0812">Transmembrane</keyword>
<feature type="transmembrane region" description="Helical" evidence="6">
    <location>
        <begin position="34"/>
        <end position="58"/>
    </location>
</feature>
<evidence type="ECO:0008006" key="10">
    <source>
        <dbReference type="Google" id="ProtNLM"/>
    </source>
</evidence>
<sequence>MFNFLFVWVGVSLLALGIYLHVKDPRPIIEWIDFVLNPALFLAVLGFLVTFISLVGALGALRDNISLLKIFAICVFFCYICIVVLTFGVFVLFFTDSTEGLSAHSIMMQSVKKYHSNRNLADFVDYIQEQMECCGVSSISAGYRDWAMSPQFNCTPTNPYPEKCGVPFSCCKRSVISEALQAGSTNPLQPAMRSLECWRNALSKRPPDLEADIHTRGCLQPLRTLFETHAVHIGAVVAVILLPVSISVCFTNVLARQIDHQRYLLEREARRLDRMGKRERRERRKRSQNHFSSLEEGVFHQQPDGAPPLPKSLPPKRPPDGRKPRAQSCSPTRKASNGVVPKRC</sequence>
<evidence type="ECO:0000313" key="9">
    <source>
        <dbReference type="Proteomes" id="UP001177023"/>
    </source>
</evidence>
<dbReference type="SUPFAM" id="SSF48652">
    <property type="entry name" value="Tetraspanin"/>
    <property type="match status" value="1"/>
</dbReference>
<evidence type="ECO:0000313" key="7">
    <source>
        <dbReference type="EMBL" id="CAJ0569252.1"/>
    </source>
</evidence>
<feature type="region of interest" description="Disordered" evidence="5">
    <location>
        <begin position="276"/>
        <end position="344"/>
    </location>
</feature>
<comment type="subcellular location">
    <subcellularLocation>
        <location evidence="1">Membrane</location>
        <topology evidence="1">Multi-pass membrane protein</topology>
    </subcellularLocation>
</comment>
<name>A0AA36CIZ7_9BILA</name>
<dbReference type="PANTHER" id="PTHR19282:SF502">
    <property type="entry name" value="TETRASPANIN-14"/>
    <property type="match status" value="1"/>
</dbReference>
<feature type="non-terminal residue" evidence="7">
    <location>
        <position position="1"/>
    </location>
</feature>
<feature type="compositionally biased region" description="Basic residues" evidence="5">
    <location>
        <begin position="277"/>
        <end position="288"/>
    </location>
</feature>
<proteinExistence type="predicted"/>
<reference evidence="7" key="1">
    <citation type="submission" date="2023-06" db="EMBL/GenBank/DDBJ databases">
        <authorList>
            <person name="Delattre M."/>
        </authorList>
    </citation>
    <scope>NUCLEOTIDE SEQUENCE</scope>
    <source>
        <strain evidence="7">AF72</strain>
    </source>
</reference>
<feature type="transmembrane region" description="Helical" evidence="6">
    <location>
        <begin position="5"/>
        <end position="22"/>
    </location>
</feature>
<dbReference type="EMBL" id="CATQJA010001989">
    <property type="protein sequence ID" value="CAJ0569252.1"/>
    <property type="molecule type" value="Genomic_DNA"/>
</dbReference>
<dbReference type="AlphaFoldDB" id="A0AA36CIZ7"/>
<feature type="compositionally biased region" description="Pro residues" evidence="5">
    <location>
        <begin position="305"/>
        <end position="316"/>
    </location>
</feature>
<protein>
    <recommendedName>
        <fullName evidence="10">Tetraspanin</fullName>
    </recommendedName>
</protein>
<evidence type="ECO:0000256" key="5">
    <source>
        <dbReference type="SAM" id="MobiDB-lite"/>
    </source>
</evidence>
<dbReference type="Pfam" id="PF00335">
    <property type="entry name" value="Tetraspanin"/>
    <property type="match status" value="1"/>
</dbReference>
<evidence type="ECO:0000256" key="2">
    <source>
        <dbReference type="ARBA" id="ARBA00022692"/>
    </source>
</evidence>
<evidence type="ECO:0000313" key="8">
    <source>
        <dbReference type="EMBL" id="CAJ0572070.1"/>
    </source>
</evidence>
<keyword evidence="3 6" id="KW-1133">Transmembrane helix</keyword>
<accession>A0AA36CIZ7</accession>
<keyword evidence="4 6" id="KW-0472">Membrane</keyword>
<evidence type="ECO:0000256" key="3">
    <source>
        <dbReference type="ARBA" id="ARBA00022989"/>
    </source>
</evidence>
<dbReference type="GO" id="GO:0005886">
    <property type="term" value="C:plasma membrane"/>
    <property type="evidence" value="ECO:0007669"/>
    <property type="project" value="TreeGrafter"/>
</dbReference>
<evidence type="ECO:0000256" key="6">
    <source>
        <dbReference type="SAM" id="Phobius"/>
    </source>
</evidence>
<keyword evidence="9" id="KW-1185">Reference proteome</keyword>
<dbReference type="Gene3D" id="1.10.1450.10">
    <property type="entry name" value="Tetraspanin"/>
    <property type="match status" value="1"/>
</dbReference>
<dbReference type="EMBL" id="CATQJA010002590">
    <property type="protein sequence ID" value="CAJ0572070.1"/>
    <property type="molecule type" value="Genomic_DNA"/>
</dbReference>
<organism evidence="7 9">
    <name type="scientific">Mesorhabditis spiculigera</name>
    <dbReference type="NCBI Taxonomy" id="96644"/>
    <lineage>
        <taxon>Eukaryota</taxon>
        <taxon>Metazoa</taxon>
        <taxon>Ecdysozoa</taxon>
        <taxon>Nematoda</taxon>
        <taxon>Chromadorea</taxon>
        <taxon>Rhabditida</taxon>
        <taxon>Rhabditina</taxon>
        <taxon>Rhabditomorpha</taxon>
        <taxon>Rhabditoidea</taxon>
        <taxon>Rhabditidae</taxon>
        <taxon>Mesorhabditinae</taxon>
        <taxon>Mesorhabditis</taxon>
    </lineage>
</organism>
<gene>
    <name evidence="8" type="ORF">MSPICULIGERA_LOCUS10464</name>
    <name evidence="7" type="ORF">MSPICULIGERA_LOCUS7737</name>
</gene>